<protein>
    <submittedName>
        <fullName evidence="2">Uncharacterized protein</fullName>
    </submittedName>
</protein>
<feature type="region of interest" description="Disordered" evidence="1">
    <location>
        <begin position="82"/>
        <end position="158"/>
    </location>
</feature>
<dbReference type="GeneID" id="92009057"/>
<dbReference type="Proteomes" id="UP001430584">
    <property type="component" value="Unassembled WGS sequence"/>
</dbReference>
<dbReference type="EMBL" id="JAJVCZ030000004">
    <property type="protein sequence ID" value="KAL0261275.1"/>
    <property type="molecule type" value="Genomic_DNA"/>
</dbReference>
<organism evidence="2 3">
    <name type="scientific">Diplodia seriata</name>
    <dbReference type="NCBI Taxonomy" id="420778"/>
    <lineage>
        <taxon>Eukaryota</taxon>
        <taxon>Fungi</taxon>
        <taxon>Dikarya</taxon>
        <taxon>Ascomycota</taxon>
        <taxon>Pezizomycotina</taxon>
        <taxon>Dothideomycetes</taxon>
        <taxon>Dothideomycetes incertae sedis</taxon>
        <taxon>Botryosphaeriales</taxon>
        <taxon>Botryosphaeriaceae</taxon>
        <taxon>Diplodia</taxon>
    </lineage>
</organism>
<name>A0ABR3CKY7_9PEZI</name>
<sequence>MGVAGDREGLVRVLEERDGSLAVLRRLLAEKKGVVAGEREAETKKMDYGKLPVQALVRLEKARDASIAFVLKELDRVEDEILKGMGDGGEEELDEEGDEAEVETTGPSQRDGEDGKAHVGGDVVEESPGADCGEKVAEKQKQAESAVDDESPAERPES</sequence>
<comment type="caution">
    <text evidence="2">The sequence shown here is derived from an EMBL/GenBank/DDBJ whole genome shotgun (WGS) entry which is preliminary data.</text>
</comment>
<evidence type="ECO:0000313" key="3">
    <source>
        <dbReference type="Proteomes" id="UP001430584"/>
    </source>
</evidence>
<dbReference type="RefSeq" id="XP_066634304.1">
    <property type="nucleotide sequence ID" value="XM_066776423.1"/>
</dbReference>
<proteinExistence type="predicted"/>
<feature type="compositionally biased region" description="Acidic residues" evidence="1">
    <location>
        <begin position="88"/>
        <end position="102"/>
    </location>
</feature>
<reference evidence="2 3" key="1">
    <citation type="submission" date="2024-02" db="EMBL/GenBank/DDBJ databases">
        <title>De novo assembly and annotation of 12 fungi associated with fruit tree decline syndrome in Ontario, Canada.</title>
        <authorList>
            <person name="Sulman M."/>
            <person name="Ellouze W."/>
            <person name="Ilyukhin E."/>
        </authorList>
    </citation>
    <scope>NUCLEOTIDE SEQUENCE [LARGE SCALE GENOMIC DNA]</scope>
    <source>
        <strain evidence="2 3">FDS-637</strain>
    </source>
</reference>
<evidence type="ECO:0000256" key="1">
    <source>
        <dbReference type="SAM" id="MobiDB-lite"/>
    </source>
</evidence>
<feature type="compositionally biased region" description="Basic and acidic residues" evidence="1">
    <location>
        <begin position="110"/>
        <end position="119"/>
    </location>
</feature>
<evidence type="ECO:0000313" key="2">
    <source>
        <dbReference type="EMBL" id="KAL0261275.1"/>
    </source>
</evidence>
<accession>A0ABR3CKY7</accession>
<gene>
    <name evidence="2" type="ORF">SLS55_004972</name>
</gene>
<keyword evidence="3" id="KW-1185">Reference proteome</keyword>
<feature type="compositionally biased region" description="Basic and acidic residues" evidence="1">
    <location>
        <begin position="132"/>
        <end position="142"/>
    </location>
</feature>